<dbReference type="OrthoDB" id="6624942at2759"/>
<evidence type="ECO:0000313" key="2">
    <source>
        <dbReference type="Proteomes" id="UP000801492"/>
    </source>
</evidence>
<evidence type="ECO:0000313" key="1">
    <source>
        <dbReference type="EMBL" id="KAF2891576.1"/>
    </source>
</evidence>
<name>A0A8K0CTX5_IGNLU</name>
<dbReference type="Proteomes" id="UP000801492">
    <property type="component" value="Unassembled WGS sequence"/>
</dbReference>
<proteinExistence type="predicted"/>
<organism evidence="1 2">
    <name type="scientific">Ignelater luminosus</name>
    <name type="common">Cucubano</name>
    <name type="synonym">Pyrophorus luminosus</name>
    <dbReference type="NCBI Taxonomy" id="2038154"/>
    <lineage>
        <taxon>Eukaryota</taxon>
        <taxon>Metazoa</taxon>
        <taxon>Ecdysozoa</taxon>
        <taxon>Arthropoda</taxon>
        <taxon>Hexapoda</taxon>
        <taxon>Insecta</taxon>
        <taxon>Pterygota</taxon>
        <taxon>Neoptera</taxon>
        <taxon>Endopterygota</taxon>
        <taxon>Coleoptera</taxon>
        <taxon>Polyphaga</taxon>
        <taxon>Elateriformia</taxon>
        <taxon>Elateroidea</taxon>
        <taxon>Elateridae</taxon>
        <taxon>Agrypninae</taxon>
        <taxon>Pyrophorini</taxon>
        <taxon>Ignelater</taxon>
    </lineage>
</organism>
<comment type="caution">
    <text evidence="1">The sequence shown here is derived from an EMBL/GenBank/DDBJ whole genome shotgun (WGS) entry which is preliminary data.</text>
</comment>
<gene>
    <name evidence="1" type="ORF">ILUMI_14597</name>
</gene>
<sequence length="190" mass="22205">MVKRFSEETKQNIVNVVEYLKQHPEICRIQGKSNMCLAADMLKVSGRSLYRLKNSKRPRDAEYKTNLSVEMKRIKTKIHMTLLMSVREVIYKMIAGNEHVTIKSLYDRVKEEILDFSGCPRSLNTLIRKIGFEFSKHNNNPQLLMEHPGIRLKRSKCLRKYVNNKVSSLFTPVFVDKTWCFSKGSMSRKS</sequence>
<protein>
    <submittedName>
        <fullName evidence="1">Uncharacterized protein</fullName>
    </submittedName>
</protein>
<reference evidence="1" key="1">
    <citation type="submission" date="2019-08" db="EMBL/GenBank/DDBJ databases">
        <title>The genome of the North American firefly Photinus pyralis.</title>
        <authorList>
            <consortium name="Photinus pyralis genome working group"/>
            <person name="Fallon T.R."/>
            <person name="Sander Lower S.E."/>
            <person name="Weng J.-K."/>
        </authorList>
    </citation>
    <scope>NUCLEOTIDE SEQUENCE</scope>
    <source>
        <strain evidence="1">TRF0915ILg1</strain>
        <tissue evidence="1">Whole body</tissue>
    </source>
</reference>
<keyword evidence="2" id="KW-1185">Reference proteome</keyword>
<accession>A0A8K0CTX5</accession>
<dbReference type="AlphaFoldDB" id="A0A8K0CTX5"/>
<dbReference type="EMBL" id="VTPC01027892">
    <property type="protein sequence ID" value="KAF2891576.1"/>
    <property type="molecule type" value="Genomic_DNA"/>
</dbReference>